<accession>A0A183U2Y5</accession>
<proteinExistence type="predicted"/>
<name>A0A183U2Y5_TOXCA</name>
<dbReference type="InterPro" id="IPR000742">
    <property type="entry name" value="EGF"/>
</dbReference>
<evidence type="ECO:0000313" key="3">
    <source>
        <dbReference type="EMBL" id="VDM28572.1"/>
    </source>
</evidence>
<gene>
    <name evidence="3" type="ORF">TCNE_LOCUS2855</name>
</gene>
<evidence type="ECO:0000313" key="5">
    <source>
        <dbReference type="WBParaSite" id="TCNE_0000285501-mRNA-1"/>
    </source>
</evidence>
<dbReference type="Proteomes" id="UP000050794">
    <property type="component" value="Unassembled WGS sequence"/>
</dbReference>
<comment type="caution">
    <text evidence="1">Lacks conserved residue(s) required for the propagation of feature annotation.</text>
</comment>
<protein>
    <submittedName>
        <fullName evidence="5">EGF-like domain-containing protein</fullName>
    </submittedName>
</protein>
<dbReference type="WBParaSite" id="TCNE_0000285501-mRNA-1">
    <property type="protein sequence ID" value="TCNE_0000285501-mRNA-1"/>
    <property type="gene ID" value="TCNE_0000285501"/>
</dbReference>
<dbReference type="Gene3D" id="2.10.25.10">
    <property type="entry name" value="Laminin"/>
    <property type="match status" value="1"/>
</dbReference>
<reference evidence="3 4" key="2">
    <citation type="submission" date="2018-11" db="EMBL/GenBank/DDBJ databases">
        <authorList>
            <consortium name="Pathogen Informatics"/>
        </authorList>
    </citation>
    <scope>NUCLEOTIDE SEQUENCE [LARGE SCALE GENOMIC DNA]</scope>
</reference>
<dbReference type="PROSITE" id="PS01186">
    <property type="entry name" value="EGF_2"/>
    <property type="match status" value="1"/>
</dbReference>
<keyword evidence="4" id="KW-1185">Reference proteome</keyword>
<dbReference type="AlphaFoldDB" id="A0A183U2Y5"/>
<reference evidence="5" key="1">
    <citation type="submission" date="2016-06" db="UniProtKB">
        <authorList>
            <consortium name="WormBaseParasite"/>
        </authorList>
    </citation>
    <scope>IDENTIFICATION</scope>
</reference>
<evidence type="ECO:0000256" key="1">
    <source>
        <dbReference type="PROSITE-ProRule" id="PRU00076"/>
    </source>
</evidence>
<dbReference type="EMBL" id="UYWY01003158">
    <property type="protein sequence ID" value="VDM28572.1"/>
    <property type="molecule type" value="Genomic_DNA"/>
</dbReference>
<feature type="domain" description="EGF-like" evidence="2">
    <location>
        <begin position="111"/>
        <end position="150"/>
    </location>
</feature>
<sequence>MSANVVIILVIKTPFVRTLMAVSIANVGLAITEMAIDATPAVSGVGGGVEGGCRSHQECHQWGECVFGQNGEAGHCRCRGWYVGDGVRHCGPPGEQPQSVITDTAQRQDNTGNLCGGYTCDTNADCMPAPRGGDECVCRAGYHGNGVQCEPHVETMRPIVYPVGVGK</sequence>
<keyword evidence="1" id="KW-0245">EGF-like domain</keyword>
<dbReference type="PROSITE" id="PS50026">
    <property type="entry name" value="EGF_3"/>
    <property type="match status" value="1"/>
</dbReference>
<organism evidence="4 5">
    <name type="scientific">Toxocara canis</name>
    <name type="common">Canine roundworm</name>
    <dbReference type="NCBI Taxonomy" id="6265"/>
    <lineage>
        <taxon>Eukaryota</taxon>
        <taxon>Metazoa</taxon>
        <taxon>Ecdysozoa</taxon>
        <taxon>Nematoda</taxon>
        <taxon>Chromadorea</taxon>
        <taxon>Rhabditida</taxon>
        <taxon>Spirurina</taxon>
        <taxon>Ascaridomorpha</taxon>
        <taxon>Ascaridoidea</taxon>
        <taxon>Toxocaridae</taxon>
        <taxon>Toxocara</taxon>
    </lineage>
</organism>
<evidence type="ECO:0000313" key="4">
    <source>
        <dbReference type="Proteomes" id="UP000050794"/>
    </source>
</evidence>
<dbReference type="SUPFAM" id="SSF57196">
    <property type="entry name" value="EGF/Laminin"/>
    <property type="match status" value="1"/>
</dbReference>
<evidence type="ECO:0000259" key="2">
    <source>
        <dbReference type="PROSITE" id="PS50026"/>
    </source>
</evidence>